<accession>A0AAD4WI04</accession>
<organism evidence="4 5">
    <name type="scientific">Prunus dulcis</name>
    <name type="common">Almond</name>
    <name type="synonym">Amygdalus dulcis</name>
    <dbReference type="NCBI Taxonomy" id="3755"/>
    <lineage>
        <taxon>Eukaryota</taxon>
        <taxon>Viridiplantae</taxon>
        <taxon>Streptophyta</taxon>
        <taxon>Embryophyta</taxon>
        <taxon>Tracheophyta</taxon>
        <taxon>Spermatophyta</taxon>
        <taxon>Magnoliopsida</taxon>
        <taxon>eudicotyledons</taxon>
        <taxon>Gunneridae</taxon>
        <taxon>Pentapetalae</taxon>
        <taxon>rosids</taxon>
        <taxon>fabids</taxon>
        <taxon>Rosales</taxon>
        <taxon>Rosaceae</taxon>
        <taxon>Amygdaloideae</taxon>
        <taxon>Amygdaleae</taxon>
        <taxon>Prunus</taxon>
    </lineage>
</organism>
<reference evidence="4 5" key="1">
    <citation type="journal article" date="2022" name="G3 (Bethesda)">
        <title>Whole-genome sequence and methylome profiling of the almond [Prunus dulcis (Mill.) D.A. Webb] cultivar 'Nonpareil'.</title>
        <authorList>
            <person name="D'Amico-Willman K.M."/>
            <person name="Ouma W.Z."/>
            <person name="Meulia T."/>
            <person name="Sideli G.M."/>
            <person name="Gradziel T.M."/>
            <person name="Fresnedo-Ramirez J."/>
        </authorList>
    </citation>
    <scope>NUCLEOTIDE SEQUENCE [LARGE SCALE GENOMIC DNA]</scope>
    <source>
        <strain evidence="4">Clone GOH B32 T37-40</strain>
    </source>
</reference>
<evidence type="ECO:0000313" key="4">
    <source>
        <dbReference type="EMBL" id="KAI5343908.1"/>
    </source>
</evidence>
<evidence type="ECO:0000259" key="3">
    <source>
        <dbReference type="Pfam" id="PF04564"/>
    </source>
</evidence>
<protein>
    <recommendedName>
        <fullName evidence="3">U-box domain-containing protein</fullName>
    </recommendedName>
</protein>
<dbReference type="GO" id="GO:0016567">
    <property type="term" value="P:protein ubiquitination"/>
    <property type="evidence" value="ECO:0007669"/>
    <property type="project" value="InterPro"/>
</dbReference>
<dbReference type="Pfam" id="PF04564">
    <property type="entry name" value="U-box"/>
    <property type="match status" value="1"/>
</dbReference>
<dbReference type="InterPro" id="IPR003613">
    <property type="entry name" value="Ubox_domain"/>
</dbReference>
<name>A0AAD4WI04_PRUDU</name>
<evidence type="ECO:0000256" key="1">
    <source>
        <dbReference type="ARBA" id="ARBA00004906"/>
    </source>
</evidence>
<dbReference type="InterPro" id="IPR013083">
    <property type="entry name" value="Znf_RING/FYVE/PHD"/>
</dbReference>
<sequence>MEGVFKKELQRLVRAIFDGEDFSTQPIDQAKYTLSALKELKFKKRSLSLKLNDVLSCPQEFRCPLSKDLMKDPVIVSTGERKNADIYLSYDKLLAGFHAYHKSARESKFEATMDAYKLHCLDCKNGYAPLYAIGDEDMEEFYPDLPYVQSEQVNAANMEKAEE</sequence>
<feature type="domain" description="U-box" evidence="3">
    <location>
        <begin position="58"/>
        <end position="79"/>
    </location>
</feature>
<keyword evidence="5" id="KW-1185">Reference proteome</keyword>
<comment type="pathway">
    <text evidence="1">Protein modification; protein ubiquitination.</text>
</comment>
<proteinExistence type="predicted"/>
<dbReference type="EMBL" id="JAJFAZ020000002">
    <property type="protein sequence ID" value="KAI5343908.1"/>
    <property type="molecule type" value="Genomic_DNA"/>
</dbReference>
<evidence type="ECO:0000313" key="5">
    <source>
        <dbReference type="Proteomes" id="UP001054821"/>
    </source>
</evidence>
<dbReference type="GO" id="GO:0004842">
    <property type="term" value="F:ubiquitin-protein transferase activity"/>
    <property type="evidence" value="ECO:0007669"/>
    <property type="project" value="InterPro"/>
</dbReference>
<gene>
    <name evidence="4" type="ORF">L3X38_011784</name>
</gene>
<evidence type="ECO:0000256" key="2">
    <source>
        <dbReference type="ARBA" id="ARBA00022679"/>
    </source>
</evidence>
<comment type="caution">
    <text evidence="4">The sequence shown here is derived from an EMBL/GenBank/DDBJ whole genome shotgun (WGS) entry which is preliminary data.</text>
</comment>
<keyword evidence="2" id="KW-0808">Transferase</keyword>
<dbReference type="Proteomes" id="UP001054821">
    <property type="component" value="Chromosome 2"/>
</dbReference>
<dbReference type="SUPFAM" id="SSF57850">
    <property type="entry name" value="RING/U-box"/>
    <property type="match status" value="1"/>
</dbReference>
<dbReference type="AlphaFoldDB" id="A0AAD4WI04"/>
<dbReference type="Gene3D" id="3.30.40.10">
    <property type="entry name" value="Zinc/RING finger domain, C3HC4 (zinc finger)"/>
    <property type="match status" value="1"/>
</dbReference>